<name>A0A6J8BD19_MYTCO</name>
<dbReference type="GO" id="GO:0032259">
    <property type="term" value="P:methylation"/>
    <property type="evidence" value="ECO:0007669"/>
    <property type="project" value="UniProtKB-KW"/>
</dbReference>
<dbReference type="PROSITE" id="PS51564">
    <property type="entry name" value="SAM_ICMT"/>
    <property type="match status" value="1"/>
</dbReference>
<evidence type="ECO:0000256" key="11">
    <source>
        <dbReference type="ARBA" id="ARBA00023572"/>
    </source>
</evidence>
<keyword evidence="9 13" id="KW-1133">Transmembrane helix</keyword>
<evidence type="ECO:0000256" key="5">
    <source>
        <dbReference type="ARBA" id="ARBA00022603"/>
    </source>
</evidence>
<dbReference type="EMBL" id="CACVKT020003043">
    <property type="protein sequence ID" value="CAC5381301.1"/>
    <property type="molecule type" value="Genomic_DNA"/>
</dbReference>
<dbReference type="EC" id="2.1.1.100" evidence="4 13"/>
<keyword evidence="7 13" id="KW-0949">S-adenosyl-L-methionine</keyword>
<keyword evidence="13" id="KW-0256">Endoplasmic reticulum</keyword>
<evidence type="ECO:0000256" key="13">
    <source>
        <dbReference type="RuleBase" id="RU362022"/>
    </source>
</evidence>
<comment type="catalytic activity">
    <reaction evidence="1 13">
        <text>[protein]-C-terminal S-[(2E,6E)-farnesyl]-L-cysteine + S-adenosyl-L-methionine = [protein]-C-terminal S-[(2E,6E)-farnesyl]-L-cysteine methyl ester + S-adenosyl-L-homocysteine</text>
        <dbReference type="Rhea" id="RHEA:21672"/>
        <dbReference type="Rhea" id="RHEA-COMP:12125"/>
        <dbReference type="Rhea" id="RHEA-COMP:12126"/>
        <dbReference type="ChEBI" id="CHEBI:57856"/>
        <dbReference type="ChEBI" id="CHEBI:59789"/>
        <dbReference type="ChEBI" id="CHEBI:90510"/>
        <dbReference type="ChEBI" id="CHEBI:90511"/>
        <dbReference type="EC" id="2.1.1.100"/>
    </reaction>
</comment>
<dbReference type="AlphaFoldDB" id="A0A6J8BD19"/>
<keyword evidence="5 13" id="KW-0489">Methyltransferase</keyword>
<evidence type="ECO:0000313" key="15">
    <source>
        <dbReference type="Proteomes" id="UP000507470"/>
    </source>
</evidence>
<feature type="transmembrane region" description="Helical" evidence="13">
    <location>
        <begin position="37"/>
        <end position="57"/>
    </location>
</feature>
<comment type="subcellular location">
    <subcellularLocation>
        <location evidence="13">Endoplasmic reticulum membrane</location>
        <topology evidence="13">Multi-pass membrane protein</topology>
    </subcellularLocation>
    <subcellularLocation>
        <location evidence="2">Membrane</location>
        <topology evidence="2">Multi-pass membrane protein</topology>
    </subcellularLocation>
</comment>
<evidence type="ECO:0000256" key="2">
    <source>
        <dbReference type="ARBA" id="ARBA00004141"/>
    </source>
</evidence>
<dbReference type="Proteomes" id="UP000507470">
    <property type="component" value="Unassembled WGS sequence"/>
</dbReference>
<dbReference type="PANTHER" id="PTHR12714">
    <property type="entry name" value="PROTEIN-S ISOPRENYLCYSTEINE O-METHYLTRANSFERASE"/>
    <property type="match status" value="1"/>
</dbReference>
<dbReference type="Pfam" id="PF04140">
    <property type="entry name" value="ICMT"/>
    <property type="match status" value="1"/>
</dbReference>
<keyword evidence="10 13" id="KW-0472">Membrane</keyword>
<gene>
    <name evidence="14" type="ORF">MCOR_17191</name>
</gene>
<reference evidence="14 15" key="1">
    <citation type="submission" date="2020-06" db="EMBL/GenBank/DDBJ databases">
        <authorList>
            <person name="Li R."/>
            <person name="Bekaert M."/>
        </authorList>
    </citation>
    <scope>NUCLEOTIDE SEQUENCE [LARGE SCALE GENOMIC DNA]</scope>
    <source>
        <strain evidence="15">wild</strain>
    </source>
</reference>
<evidence type="ECO:0000256" key="1">
    <source>
        <dbReference type="ARBA" id="ARBA00001450"/>
    </source>
</evidence>
<evidence type="ECO:0000313" key="14">
    <source>
        <dbReference type="EMBL" id="CAC5381301.1"/>
    </source>
</evidence>
<feature type="transmembrane region" description="Helical" evidence="13">
    <location>
        <begin position="90"/>
        <end position="111"/>
    </location>
</feature>
<organism evidence="14 15">
    <name type="scientific">Mytilus coruscus</name>
    <name type="common">Sea mussel</name>
    <dbReference type="NCBI Taxonomy" id="42192"/>
    <lineage>
        <taxon>Eukaryota</taxon>
        <taxon>Metazoa</taxon>
        <taxon>Spiralia</taxon>
        <taxon>Lophotrochozoa</taxon>
        <taxon>Mollusca</taxon>
        <taxon>Bivalvia</taxon>
        <taxon>Autobranchia</taxon>
        <taxon>Pteriomorphia</taxon>
        <taxon>Mytilida</taxon>
        <taxon>Mytiloidea</taxon>
        <taxon>Mytilidae</taxon>
        <taxon>Mytilinae</taxon>
        <taxon>Mytilus</taxon>
    </lineage>
</organism>
<evidence type="ECO:0000256" key="12">
    <source>
        <dbReference type="ARBA" id="ARBA00023656"/>
    </source>
</evidence>
<feature type="transmembrane region" description="Helical" evidence="13">
    <location>
        <begin position="12"/>
        <end position="31"/>
    </location>
</feature>
<comment type="similarity">
    <text evidence="3 13">Belongs to the class VI-like SAM-binding methyltransferase superfamily. Isoprenylcysteine carboxyl methyltransferase family.</text>
</comment>
<evidence type="ECO:0000256" key="9">
    <source>
        <dbReference type="ARBA" id="ARBA00022989"/>
    </source>
</evidence>
<protein>
    <recommendedName>
        <fullName evidence="12 13">Protein-S-isoprenylcysteine O-methyltransferase</fullName>
        <ecNumber evidence="4 13">2.1.1.100</ecNumber>
    </recommendedName>
</protein>
<evidence type="ECO:0000256" key="6">
    <source>
        <dbReference type="ARBA" id="ARBA00022679"/>
    </source>
</evidence>
<dbReference type="GO" id="GO:0004671">
    <property type="term" value="F:protein C-terminal S-isoprenylcysteine carboxyl O-methyltransferase activity"/>
    <property type="evidence" value="ECO:0007669"/>
    <property type="project" value="UniProtKB-EC"/>
</dbReference>
<dbReference type="InterPro" id="IPR025770">
    <property type="entry name" value="PPMT_MeTrfase"/>
</dbReference>
<feature type="transmembrane region" description="Helical" evidence="13">
    <location>
        <begin position="64"/>
        <end position="84"/>
    </location>
</feature>
<comment type="function">
    <text evidence="11">Catalyzes the post-translational methylation of isoprenylated C-terminal cysteine residues.</text>
</comment>
<evidence type="ECO:0000256" key="3">
    <source>
        <dbReference type="ARBA" id="ARBA00009140"/>
    </source>
</evidence>
<feature type="transmembrane region" description="Helical" evidence="13">
    <location>
        <begin position="156"/>
        <end position="173"/>
    </location>
</feature>
<evidence type="ECO:0000256" key="10">
    <source>
        <dbReference type="ARBA" id="ARBA00023136"/>
    </source>
</evidence>
<keyword evidence="15" id="KW-1185">Reference proteome</keyword>
<evidence type="ECO:0000256" key="4">
    <source>
        <dbReference type="ARBA" id="ARBA00012151"/>
    </source>
</evidence>
<dbReference type="GO" id="GO:0005789">
    <property type="term" value="C:endoplasmic reticulum membrane"/>
    <property type="evidence" value="ECO:0007669"/>
    <property type="project" value="UniProtKB-SubCell"/>
</dbReference>
<keyword evidence="8 13" id="KW-0812">Transmembrane</keyword>
<sequence length="285" mass="32850">MSNKYAETSILAFSLGSSTIFLKFVCVYIIGFQNITLTTWLFVCSIVGALFFTGLYVTVKEKKYFEVAIRGGALGFAFGIGFHLTSSETFMFFGYYFMALTFFHFSEYFTTAVANPKSLTLASFLLDHSREYTMAAVASWVEFMIELYFFPGLKHIHLISIIGLMLVVFGEIVRKGSIFTAKSNFNHYVQYVRRPGHELVTNGVYSWCRHPSYVGWFYWSIGTQLILCNPLCLVAYTVVSWKFFNERIQEEEIYLLNFFGEDYVDYKKNVRTGLPFITGYQGHYS</sequence>
<accession>A0A6J8BD19</accession>
<proteinExistence type="inferred from homology"/>
<evidence type="ECO:0000256" key="7">
    <source>
        <dbReference type="ARBA" id="ARBA00022691"/>
    </source>
</evidence>
<dbReference type="InterPro" id="IPR007269">
    <property type="entry name" value="ICMT_MeTrfase"/>
</dbReference>
<dbReference type="OrthoDB" id="422086at2759"/>
<dbReference type="Gene3D" id="1.20.120.1630">
    <property type="match status" value="1"/>
</dbReference>
<keyword evidence="6 14" id="KW-0808">Transferase</keyword>
<evidence type="ECO:0000256" key="8">
    <source>
        <dbReference type="ARBA" id="ARBA00022692"/>
    </source>
</evidence>
<dbReference type="PANTHER" id="PTHR12714:SF9">
    <property type="entry name" value="PROTEIN-S-ISOPRENYLCYSTEINE O-METHYLTRANSFERASE"/>
    <property type="match status" value="1"/>
</dbReference>